<organism evidence="1 2">
    <name type="scientific">Aspergillus melleus</name>
    <dbReference type="NCBI Taxonomy" id="138277"/>
    <lineage>
        <taxon>Eukaryota</taxon>
        <taxon>Fungi</taxon>
        <taxon>Dikarya</taxon>
        <taxon>Ascomycota</taxon>
        <taxon>Pezizomycotina</taxon>
        <taxon>Eurotiomycetes</taxon>
        <taxon>Eurotiomycetidae</taxon>
        <taxon>Eurotiales</taxon>
        <taxon>Aspergillaceae</taxon>
        <taxon>Aspergillus</taxon>
        <taxon>Aspergillus subgen. Circumdati</taxon>
    </lineage>
</organism>
<proteinExistence type="predicted"/>
<name>A0ACC3BA32_9EURO</name>
<evidence type="ECO:0000313" key="2">
    <source>
        <dbReference type="Proteomes" id="UP001177260"/>
    </source>
</evidence>
<dbReference type="EMBL" id="JAOPJF010000011">
    <property type="protein sequence ID" value="KAK1147508.1"/>
    <property type="molecule type" value="Genomic_DNA"/>
</dbReference>
<reference evidence="1 2" key="1">
    <citation type="journal article" date="2023" name="ACS Omega">
        <title>Identification of the Neoaspergillic Acid Biosynthesis Gene Cluster by Establishing an In Vitro CRISPR-Ribonucleoprotein Genetic System in Aspergillus melleus.</title>
        <authorList>
            <person name="Yuan B."/>
            <person name="Grau M.F."/>
            <person name="Murata R.M."/>
            <person name="Torok T."/>
            <person name="Venkateswaran K."/>
            <person name="Stajich J.E."/>
            <person name="Wang C.C.C."/>
        </authorList>
    </citation>
    <scope>NUCLEOTIDE SEQUENCE [LARGE SCALE GENOMIC DNA]</scope>
    <source>
        <strain evidence="1 2">IMV 1140</strain>
    </source>
</reference>
<dbReference type="Proteomes" id="UP001177260">
    <property type="component" value="Unassembled WGS sequence"/>
</dbReference>
<gene>
    <name evidence="1" type="ORF">N8T08_000848</name>
</gene>
<evidence type="ECO:0000313" key="1">
    <source>
        <dbReference type="EMBL" id="KAK1147508.1"/>
    </source>
</evidence>
<protein>
    <submittedName>
        <fullName evidence="1">Uncharacterized protein</fullName>
    </submittedName>
</protein>
<sequence length="634" mass="70677">MDEDGRPTKRIKRACETCRRKKSRCSGERPVCSNCTRLGHHCEYAAEEAPEFVRGLEQRIDGIEGKLEALLACFDRHPAAAAPSNRPSLDATGDNPIPTGPLIDVSNATAQTPADLFLTYCNFQPLPLFHHATFLQLYDSRDVEIQLAIQALGQRFNGRGVADPEVNRQVQDWTESSRRMVMGRLAEGTVELSTLQAMCLLTMIDYTSSNIIRAGVNLRLAKYLVECLKLDVPGFPDNLENERDERVLCHWAIYMLEGLFGDASFTINNSLVNAVTRTDPGLVAYTMQFSKVWELSRAYVSAHIRSESPPPWSAQSDYSVINSELMGCESRIPLKYRMHASRFPELSGAELNEQREYWGPWLFFQVVSHSILVLVNHPLLLSIRLKNFRHTMPQSFLRNSFEQITLNTSWVLHFVTLLEKKDFEVSDPTLGQCVAIVATIFLQHSFVEEPSFRQKAQIGFDKCVNFVYKMGSQWPHLGRQANKLHQLRNSISSSGAHGSQQAWSVNVHLLWEILACSPTNKLSENFSKDIFGPCLTSSIVQSSTQSDDALSGPELALIGSAGITGHRTVAKELVTYPPEELPQPDESRNSVPDLDLSGLVGNSALGLSGTAGGGLLQPQDYGRLIENWLNLEPS</sequence>
<comment type="caution">
    <text evidence="1">The sequence shown here is derived from an EMBL/GenBank/DDBJ whole genome shotgun (WGS) entry which is preliminary data.</text>
</comment>
<accession>A0ACC3BA32</accession>
<keyword evidence="2" id="KW-1185">Reference proteome</keyword>